<feature type="chain" id="PRO_5042052351" description="Immunoreactive mannoprotein MP88" evidence="3">
    <location>
        <begin position="18"/>
        <end position="367"/>
    </location>
</feature>
<dbReference type="Proteomes" id="UP001215280">
    <property type="component" value="Unassembled WGS sequence"/>
</dbReference>
<accession>A0AAD7MLF6</accession>
<organism evidence="4 5">
    <name type="scientific">Mycena maculata</name>
    <dbReference type="NCBI Taxonomy" id="230809"/>
    <lineage>
        <taxon>Eukaryota</taxon>
        <taxon>Fungi</taxon>
        <taxon>Dikarya</taxon>
        <taxon>Basidiomycota</taxon>
        <taxon>Agaricomycotina</taxon>
        <taxon>Agaricomycetes</taxon>
        <taxon>Agaricomycetidae</taxon>
        <taxon>Agaricales</taxon>
        <taxon>Marasmiineae</taxon>
        <taxon>Mycenaceae</taxon>
        <taxon>Mycena</taxon>
    </lineage>
</organism>
<protein>
    <recommendedName>
        <fullName evidence="6">Immunoreactive mannoprotein MP88</fullName>
    </recommendedName>
</protein>
<feature type="region of interest" description="Disordered" evidence="1">
    <location>
        <begin position="308"/>
        <end position="329"/>
    </location>
</feature>
<dbReference type="AlphaFoldDB" id="A0AAD7MLF6"/>
<comment type="caution">
    <text evidence="4">The sequence shown here is derived from an EMBL/GenBank/DDBJ whole genome shotgun (WGS) entry which is preliminary data.</text>
</comment>
<keyword evidence="2" id="KW-0812">Transmembrane</keyword>
<feature type="signal peptide" evidence="3">
    <location>
        <begin position="1"/>
        <end position="17"/>
    </location>
</feature>
<proteinExistence type="predicted"/>
<reference evidence="4" key="1">
    <citation type="submission" date="2023-03" db="EMBL/GenBank/DDBJ databases">
        <title>Massive genome expansion in bonnet fungi (Mycena s.s.) driven by repeated elements and novel gene families across ecological guilds.</title>
        <authorList>
            <consortium name="Lawrence Berkeley National Laboratory"/>
            <person name="Harder C.B."/>
            <person name="Miyauchi S."/>
            <person name="Viragh M."/>
            <person name="Kuo A."/>
            <person name="Thoen E."/>
            <person name="Andreopoulos B."/>
            <person name="Lu D."/>
            <person name="Skrede I."/>
            <person name="Drula E."/>
            <person name="Henrissat B."/>
            <person name="Morin E."/>
            <person name="Kohler A."/>
            <person name="Barry K."/>
            <person name="LaButti K."/>
            <person name="Morin E."/>
            <person name="Salamov A."/>
            <person name="Lipzen A."/>
            <person name="Mereny Z."/>
            <person name="Hegedus B."/>
            <person name="Baldrian P."/>
            <person name="Stursova M."/>
            <person name="Weitz H."/>
            <person name="Taylor A."/>
            <person name="Grigoriev I.V."/>
            <person name="Nagy L.G."/>
            <person name="Martin F."/>
            <person name="Kauserud H."/>
        </authorList>
    </citation>
    <scope>NUCLEOTIDE SEQUENCE</scope>
    <source>
        <strain evidence="4">CBHHK188m</strain>
    </source>
</reference>
<feature type="transmembrane region" description="Helical" evidence="2">
    <location>
        <begin position="348"/>
        <end position="366"/>
    </location>
</feature>
<dbReference type="EMBL" id="JARJLG010000255">
    <property type="protein sequence ID" value="KAJ7722664.1"/>
    <property type="molecule type" value="Genomic_DNA"/>
</dbReference>
<evidence type="ECO:0000256" key="2">
    <source>
        <dbReference type="SAM" id="Phobius"/>
    </source>
</evidence>
<sequence>MFPSLLVTSLAVVYARAQTSSSFPAGVIATGTQGVTNPATPTLGTSINQTSYSRLLSVNSIDDFCIFAPPYLANISDTEQIEVAWCTQARNDARVIPDGTITGLSFLKTDFYVQVYGYGDFTKLNIVDGDYGGELDPHGATGNGNPIGGNVTTNIVDGVDEPIAEWMLYIDYNQFCLRACTNANSTYSAAFMCWHELDEMGCEFVMPGNYDYNGTFESCDADVAYPPGWYPTATVDGTTSFSTFAQYATGYYTGSDGSTTSYTVGTTVTPSTAYFTPSSSNCVTTSSISNGIDLASLTSGASGSSATATAKTTGSGTTGTGTASSSASTGSSAAFRNARIGTNNSGQYFAIGLISLISGLVAIGLLH</sequence>
<evidence type="ECO:0000256" key="1">
    <source>
        <dbReference type="SAM" id="MobiDB-lite"/>
    </source>
</evidence>
<evidence type="ECO:0008006" key="6">
    <source>
        <dbReference type="Google" id="ProtNLM"/>
    </source>
</evidence>
<name>A0AAD7MLF6_9AGAR</name>
<keyword evidence="3" id="KW-0732">Signal</keyword>
<evidence type="ECO:0000313" key="5">
    <source>
        <dbReference type="Proteomes" id="UP001215280"/>
    </source>
</evidence>
<evidence type="ECO:0000256" key="3">
    <source>
        <dbReference type="SAM" id="SignalP"/>
    </source>
</evidence>
<keyword evidence="2" id="KW-0472">Membrane</keyword>
<keyword evidence="5" id="KW-1185">Reference proteome</keyword>
<gene>
    <name evidence="4" type="ORF">DFH07DRAFT_932428</name>
</gene>
<evidence type="ECO:0000313" key="4">
    <source>
        <dbReference type="EMBL" id="KAJ7722664.1"/>
    </source>
</evidence>
<keyword evidence="2" id="KW-1133">Transmembrane helix</keyword>